<dbReference type="OrthoDB" id="9800643at2"/>
<dbReference type="Pfam" id="PF05175">
    <property type="entry name" value="MTS"/>
    <property type="match status" value="1"/>
</dbReference>
<dbReference type="InterPro" id="IPR007848">
    <property type="entry name" value="Small_mtfrase_dom"/>
</dbReference>
<evidence type="ECO:0000256" key="1">
    <source>
        <dbReference type="ARBA" id="ARBA00012771"/>
    </source>
</evidence>
<sequence length="257" mass="26964">MPISPSVVAARLRAAGCVFAEDEAGLLIAAASSEAELVALVDRRVRGLPLEHVLGWAEFCDLRIAVDPGVFVPRRRTEFLVRRAAALAPPQALVVDLCCGSGAVGVALATAIPAAQLHATDLDPVAVRCARRNCDPLGGLVYEGDLFAPLPSRLRGRIDVLVANVPYVPSDEVGLLPPEARDHEPRIALDGGRDGLDILRRVTTTAATWLSPGGHLLIETSERQATPATTAMTTGGLTATVAHSAEWNATVVIGTLL</sequence>
<evidence type="ECO:0000256" key="4">
    <source>
        <dbReference type="ARBA" id="ARBA00022691"/>
    </source>
</evidence>
<dbReference type="GO" id="GO:0102559">
    <property type="term" value="F:peptide chain release factor N(5)-glutamine methyltransferase activity"/>
    <property type="evidence" value="ECO:0007669"/>
    <property type="project" value="UniProtKB-EC"/>
</dbReference>
<keyword evidence="8" id="KW-1185">Reference proteome</keyword>
<keyword evidence="2" id="KW-0489">Methyltransferase</keyword>
<dbReference type="Gene3D" id="3.40.50.150">
    <property type="entry name" value="Vaccinia Virus protein VP39"/>
    <property type="match status" value="1"/>
</dbReference>
<dbReference type="NCBIfam" id="TIGR03704">
    <property type="entry name" value="PrmC_rel_meth"/>
    <property type="match status" value="1"/>
</dbReference>
<evidence type="ECO:0000313" key="8">
    <source>
        <dbReference type="Proteomes" id="UP000253303"/>
    </source>
</evidence>
<dbReference type="InterPro" id="IPR004556">
    <property type="entry name" value="HemK-like"/>
</dbReference>
<dbReference type="PANTHER" id="PTHR18895:SF74">
    <property type="entry name" value="MTRF1L RELEASE FACTOR GLUTAMINE METHYLTRANSFERASE"/>
    <property type="match status" value="1"/>
</dbReference>
<dbReference type="InterPro" id="IPR029063">
    <property type="entry name" value="SAM-dependent_MTases_sf"/>
</dbReference>
<organism evidence="7 8">
    <name type="scientific">Spongiactinospora rosea</name>
    <dbReference type="NCBI Taxonomy" id="2248750"/>
    <lineage>
        <taxon>Bacteria</taxon>
        <taxon>Bacillati</taxon>
        <taxon>Actinomycetota</taxon>
        <taxon>Actinomycetes</taxon>
        <taxon>Streptosporangiales</taxon>
        <taxon>Streptosporangiaceae</taxon>
        <taxon>Spongiactinospora</taxon>
    </lineage>
</organism>
<dbReference type="NCBIfam" id="TIGR00536">
    <property type="entry name" value="hemK_fam"/>
    <property type="match status" value="1"/>
</dbReference>
<dbReference type="AlphaFoldDB" id="A0A366M2H3"/>
<evidence type="ECO:0000256" key="3">
    <source>
        <dbReference type="ARBA" id="ARBA00022679"/>
    </source>
</evidence>
<protein>
    <recommendedName>
        <fullName evidence="1">peptide chain release factor N(5)-glutamine methyltransferase</fullName>
        <ecNumber evidence="1">2.1.1.297</ecNumber>
    </recommendedName>
</protein>
<dbReference type="RefSeq" id="WP_113981076.1">
    <property type="nucleotide sequence ID" value="NZ_QMEY01000004.1"/>
</dbReference>
<evidence type="ECO:0000313" key="7">
    <source>
        <dbReference type="EMBL" id="RBQ19809.1"/>
    </source>
</evidence>
<reference evidence="7 8" key="1">
    <citation type="submission" date="2018-06" db="EMBL/GenBank/DDBJ databases">
        <title>Sphaerisporangium craniellae sp. nov., isolated from a marine sponge in the South China Sea.</title>
        <authorList>
            <person name="Li L."/>
        </authorList>
    </citation>
    <scope>NUCLEOTIDE SEQUENCE [LARGE SCALE GENOMIC DNA]</scope>
    <source>
        <strain evidence="7 8">LHW63015</strain>
    </source>
</reference>
<evidence type="ECO:0000256" key="5">
    <source>
        <dbReference type="ARBA" id="ARBA00048391"/>
    </source>
</evidence>
<dbReference type="EC" id="2.1.1.297" evidence="1"/>
<keyword evidence="4" id="KW-0949">S-adenosyl-L-methionine</keyword>
<dbReference type="CDD" id="cd02440">
    <property type="entry name" value="AdoMet_MTases"/>
    <property type="match status" value="1"/>
</dbReference>
<evidence type="ECO:0000259" key="6">
    <source>
        <dbReference type="Pfam" id="PF05175"/>
    </source>
</evidence>
<feature type="domain" description="Methyltransferase small" evidence="6">
    <location>
        <begin position="63"/>
        <end position="167"/>
    </location>
</feature>
<dbReference type="EMBL" id="QMEY01000004">
    <property type="protein sequence ID" value="RBQ19809.1"/>
    <property type="molecule type" value="Genomic_DNA"/>
</dbReference>
<dbReference type="InterPro" id="IPR022446">
    <property type="entry name" value="MeTrfrase_put"/>
</dbReference>
<accession>A0A366M2H3</accession>
<name>A0A366M2H3_9ACTN</name>
<comment type="catalytic activity">
    <reaction evidence="5">
        <text>L-glutaminyl-[peptide chain release factor] + S-adenosyl-L-methionine = N(5)-methyl-L-glutaminyl-[peptide chain release factor] + S-adenosyl-L-homocysteine + H(+)</text>
        <dbReference type="Rhea" id="RHEA:42896"/>
        <dbReference type="Rhea" id="RHEA-COMP:10271"/>
        <dbReference type="Rhea" id="RHEA-COMP:10272"/>
        <dbReference type="ChEBI" id="CHEBI:15378"/>
        <dbReference type="ChEBI" id="CHEBI:30011"/>
        <dbReference type="ChEBI" id="CHEBI:57856"/>
        <dbReference type="ChEBI" id="CHEBI:59789"/>
        <dbReference type="ChEBI" id="CHEBI:61891"/>
        <dbReference type="EC" id="2.1.1.297"/>
    </reaction>
</comment>
<evidence type="ECO:0000256" key="2">
    <source>
        <dbReference type="ARBA" id="ARBA00022603"/>
    </source>
</evidence>
<dbReference type="InterPro" id="IPR050320">
    <property type="entry name" value="N5-glutamine_MTase"/>
</dbReference>
<keyword evidence="3" id="KW-0808">Transferase</keyword>
<comment type="caution">
    <text evidence="7">The sequence shown here is derived from an EMBL/GenBank/DDBJ whole genome shotgun (WGS) entry which is preliminary data.</text>
</comment>
<proteinExistence type="predicted"/>
<gene>
    <name evidence="7" type="ORF">DP939_13950</name>
</gene>
<dbReference type="Proteomes" id="UP000253303">
    <property type="component" value="Unassembled WGS sequence"/>
</dbReference>
<dbReference type="PANTHER" id="PTHR18895">
    <property type="entry name" value="HEMK METHYLTRANSFERASE"/>
    <property type="match status" value="1"/>
</dbReference>
<dbReference type="SUPFAM" id="SSF53335">
    <property type="entry name" value="S-adenosyl-L-methionine-dependent methyltransferases"/>
    <property type="match status" value="1"/>
</dbReference>
<dbReference type="GO" id="GO:0032259">
    <property type="term" value="P:methylation"/>
    <property type="evidence" value="ECO:0007669"/>
    <property type="project" value="UniProtKB-KW"/>
</dbReference>